<dbReference type="RefSeq" id="WP_161004029.1">
    <property type="nucleotide sequence ID" value="NZ_WEZQ01000017.1"/>
</dbReference>
<organism evidence="1 2">
    <name type="scientific">Furfurilactobacillus milii</name>
    <dbReference type="NCBI Taxonomy" id="2888272"/>
    <lineage>
        <taxon>Bacteria</taxon>
        <taxon>Bacillati</taxon>
        <taxon>Bacillota</taxon>
        <taxon>Bacilli</taxon>
        <taxon>Lactobacillales</taxon>
        <taxon>Lactobacillaceae</taxon>
        <taxon>Furfurilactobacillus</taxon>
    </lineage>
</organism>
<reference evidence="1 2" key="1">
    <citation type="journal article" date="2019" name="Appl. Environ. Microbiol.">
        <title>Genetic determinants of hydroxycinnamic acid metabolism in heterofermentative lactobacilli.</title>
        <authorList>
            <person name="Gaur G."/>
            <person name="Oh J.H."/>
            <person name="Filannino P."/>
            <person name="Gobbetti M."/>
            <person name="van Pijkeren J.P."/>
            <person name="Ganzle M.G."/>
        </authorList>
    </citation>
    <scope>NUCLEOTIDE SEQUENCE [LARGE SCALE GENOMIC DNA]</scope>
    <source>
        <strain evidence="1 2">C5</strain>
    </source>
</reference>
<protein>
    <recommendedName>
        <fullName evidence="3">Bacterial Pleckstrin homology domain-containing protein</fullName>
    </recommendedName>
</protein>
<comment type="caution">
    <text evidence="1">The sequence shown here is derived from an EMBL/GenBank/DDBJ whole genome shotgun (WGS) entry which is preliminary data.</text>
</comment>
<sequence>MASNKVSFEDDQLLVEPVGIDKVLGFENRLKIPLHHVVDASLDNGEDNQFVWRKLGYGGINKKVGTFSSKGQDYFYNFDRSKAAIVISLQNEKFSRLVLDVDEPNQVITDINAKVAELTQ</sequence>
<proteinExistence type="predicted"/>
<dbReference type="EMBL" id="WEZQ01000017">
    <property type="protein sequence ID" value="MYV17660.1"/>
    <property type="molecule type" value="Genomic_DNA"/>
</dbReference>
<accession>A0A6N9I3W2</accession>
<evidence type="ECO:0000313" key="1">
    <source>
        <dbReference type="EMBL" id="MYV17660.1"/>
    </source>
</evidence>
<evidence type="ECO:0000313" key="2">
    <source>
        <dbReference type="Proteomes" id="UP000449209"/>
    </source>
</evidence>
<name>A0A6N9I3W2_9LACO</name>
<dbReference type="AlphaFoldDB" id="A0A6N9I3W2"/>
<dbReference type="OrthoDB" id="530515at2"/>
<dbReference type="Proteomes" id="UP000449209">
    <property type="component" value="Unassembled WGS sequence"/>
</dbReference>
<gene>
    <name evidence="1" type="ORF">GB993_09110</name>
</gene>
<evidence type="ECO:0008006" key="3">
    <source>
        <dbReference type="Google" id="ProtNLM"/>
    </source>
</evidence>